<keyword evidence="5" id="KW-0472">Membrane</keyword>
<dbReference type="GO" id="GO:0008234">
    <property type="term" value="F:cysteine-type peptidase activity"/>
    <property type="evidence" value="ECO:0007669"/>
    <property type="project" value="UniProtKB-KW"/>
</dbReference>
<keyword evidence="2" id="KW-0645">Protease</keyword>
<proteinExistence type="inferred from homology"/>
<dbReference type="Gene3D" id="3.90.1720.10">
    <property type="entry name" value="endopeptidase domain like (from Nostoc punctiforme)"/>
    <property type="match status" value="1"/>
</dbReference>
<evidence type="ECO:0000256" key="4">
    <source>
        <dbReference type="ARBA" id="ARBA00022807"/>
    </source>
</evidence>
<dbReference type="InterPro" id="IPR038765">
    <property type="entry name" value="Papain-like_cys_pep_sf"/>
</dbReference>
<dbReference type="KEGG" id="cbei:LF65_01597"/>
<dbReference type="PANTHER" id="PTHR47053">
    <property type="entry name" value="MUREIN DD-ENDOPEPTIDASE MEPH-RELATED"/>
    <property type="match status" value="1"/>
</dbReference>
<dbReference type="EMBL" id="CP010086">
    <property type="protein sequence ID" value="AJG98202.1"/>
    <property type="molecule type" value="Genomic_DNA"/>
</dbReference>
<dbReference type="KEGG" id="cbei:LF65_06935"/>
<keyword evidence="3" id="KW-0378">Hydrolase</keyword>
<feature type="transmembrane region" description="Helical" evidence="5">
    <location>
        <begin position="7"/>
        <end position="28"/>
    </location>
</feature>
<evidence type="ECO:0000256" key="1">
    <source>
        <dbReference type="ARBA" id="ARBA00007074"/>
    </source>
</evidence>
<organism evidence="7 9">
    <name type="scientific">Clostridium beijerinckii</name>
    <name type="common">Clostridium MP</name>
    <dbReference type="NCBI Taxonomy" id="1520"/>
    <lineage>
        <taxon>Bacteria</taxon>
        <taxon>Bacillati</taxon>
        <taxon>Bacillota</taxon>
        <taxon>Clostridia</taxon>
        <taxon>Eubacteriales</taxon>
        <taxon>Clostridiaceae</taxon>
        <taxon>Clostridium</taxon>
    </lineage>
</organism>
<evidence type="ECO:0000259" key="6">
    <source>
        <dbReference type="PROSITE" id="PS51935"/>
    </source>
</evidence>
<protein>
    <submittedName>
        <fullName evidence="7">Peptidase P60</fullName>
    </submittedName>
</protein>
<comment type="similarity">
    <text evidence="1">Belongs to the peptidase C40 family.</text>
</comment>
<dbReference type="Proteomes" id="UP000031866">
    <property type="component" value="Chromosome"/>
</dbReference>
<keyword evidence="4" id="KW-0788">Thiol protease</keyword>
<sequence length="333" mass="36980">MKAKHIIIMISSIFVLMFSMLLIVAILFSDEKNGGNSNIEYGGVNVSAEVLAYKPIVEKYAKEYGISEYVNYLLAIMQVESGGTLQDVMQSSESEGLPANTLSAEESIKQGCKYFASLLKAAKNKDCDINTVVQSYNYGGGFIDYVASRGKKYTFELTESFANEKSGGSKVNYDNPIAVKENGGWKYSYGNMFYVLLVSEYLTSEKFDDATVQDIMNEALKYEGWKYVYGGYTPTTSFDCSGLVQWCYGKAGINLPRTAQEQYDVTQHIPLAEAKAGDLVFFHSTYDAGTYITHIGIYQGNNRMFHAGNPIGYADLSSSYWQEHLVGAGRIQK</sequence>
<reference evidence="7" key="2">
    <citation type="submission" date="2016-02" db="EMBL/GenBank/DDBJ databases">
        <title>Genome sequence of Clostridium beijerinckii strain 59B.</title>
        <authorList>
            <person name="Little G.T."/>
            <person name="Minton N.P."/>
        </authorList>
    </citation>
    <scope>NUCLEOTIDE SEQUENCE</scope>
    <source>
        <strain evidence="7">NCIMB 14988</strain>
    </source>
</reference>
<evidence type="ECO:0000256" key="2">
    <source>
        <dbReference type="ARBA" id="ARBA00022670"/>
    </source>
</evidence>
<dbReference type="SUPFAM" id="SSF54001">
    <property type="entry name" value="Cysteine proteinases"/>
    <property type="match status" value="1"/>
</dbReference>
<dbReference type="Pfam" id="PF13702">
    <property type="entry name" value="Lysozyme_like"/>
    <property type="match status" value="1"/>
</dbReference>
<dbReference type="PANTHER" id="PTHR47053:SF5">
    <property type="entry name" value="BIFUNCTIONAL MURAMIDASE_DL-ENDOPEPTIDASE CWLT"/>
    <property type="match status" value="1"/>
</dbReference>
<evidence type="ECO:0000313" key="9">
    <source>
        <dbReference type="Proteomes" id="UP000031866"/>
    </source>
</evidence>
<dbReference type="InterPro" id="IPR000064">
    <property type="entry name" value="NLP_P60_dom"/>
</dbReference>
<dbReference type="Gene3D" id="1.10.530.10">
    <property type="match status" value="1"/>
</dbReference>
<dbReference type="AlphaFoldDB" id="A0A0B5QJX2"/>
<accession>A0A0B5QJX2</accession>
<reference evidence="9" key="1">
    <citation type="submission" date="2014-12" db="EMBL/GenBank/DDBJ databases">
        <title>Genome sequence of Clostridium beijerinckii strain 59B.</title>
        <authorList>
            <person name="Little G.T."/>
            <person name="Minton N.P."/>
        </authorList>
    </citation>
    <scope>NUCLEOTIDE SEQUENCE [LARGE SCALE GENOMIC DNA]</scope>
    <source>
        <strain evidence="9">59B</strain>
        <strain evidence="8">NCIMB 14988</strain>
    </source>
</reference>
<keyword evidence="5" id="KW-0812">Transmembrane</keyword>
<evidence type="ECO:0000256" key="3">
    <source>
        <dbReference type="ARBA" id="ARBA00022801"/>
    </source>
</evidence>
<name>A0A0B5QJX2_CLOBE</name>
<dbReference type="RefSeq" id="WP_041895426.1">
    <property type="nucleotide sequence ID" value="NZ_CP010086.2"/>
</dbReference>
<dbReference type="InterPro" id="IPR047194">
    <property type="entry name" value="CwlT-like_lysozyme"/>
</dbReference>
<dbReference type="InterPro" id="IPR051202">
    <property type="entry name" value="Peptidase_C40"/>
</dbReference>
<dbReference type="STRING" id="1520.LF65_01597"/>
<dbReference type="Pfam" id="PF00877">
    <property type="entry name" value="NLPC_P60"/>
    <property type="match status" value="1"/>
</dbReference>
<dbReference type="SUPFAM" id="SSF53955">
    <property type="entry name" value="Lysozyme-like"/>
    <property type="match status" value="1"/>
</dbReference>
<dbReference type="EMBL" id="CP010086">
    <property type="protein sequence ID" value="AMK50507.1"/>
    <property type="molecule type" value="Genomic_DNA"/>
</dbReference>
<dbReference type="PROSITE" id="PS51935">
    <property type="entry name" value="NLPC_P60"/>
    <property type="match status" value="1"/>
</dbReference>
<evidence type="ECO:0000256" key="5">
    <source>
        <dbReference type="SAM" id="Phobius"/>
    </source>
</evidence>
<dbReference type="CDD" id="cd16891">
    <property type="entry name" value="CwlT-like"/>
    <property type="match status" value="1"/>
</dbReference>
<feature type="domain" description="NlpC/P60" evidence="6">
    <location>
        <begin position="209"/>
        <end position="332"/>
    </location>
</feature>
<evidence type="ECO:0000313" key="7">
    <source>
        <dbReference type="EMBL" id="AJG98202.1"/>
    </source>
</evidence>
<dbReference type="OrthoDB" id="9812962at2"/>
<dbReference type="InterPro" id="IPR023346">
    <property type="entry name" value="Lysozyme-like_dom_sf"/>
</dbReference>
<keyword evidence="5" id="KW-1133">Transmembrane helix</keyword>
<gene>
    <name evidence="7" type="ORF">LF65_01597</name>
    <name evidence="8" type="ORF">LF65_06935</name>
</gene>
<dbReference type="GO" id="GO:0006508">
    <property type="term" value="P:proteolysis"/>
    <property type="evidence" value="ECO:0007669"/>
    <property type="project" value="UniProtKB-KW"/>
</dbReference>
<evidence type="ECO:0000313" key="8">
    <source>
        <dbReference type="EMBL" id="AMK50507.1"/>
    </source>
</evidence>